<accession>M6XYU0</accession>
<sequence length="229" mass="26907">MAVRLLILGIFLFLQGGSDMKAQTKKMDTEYRVKLADGIYLDISPYYQKIFKDAGLDEVEFTKKKFLPTLLAYRQALLDQDIDRVLGFYSKTQFIPNGMSDYKHAKVKFKNEKEFLKVWKQDIQTCLKTDNFEQEKFILSDMKVCSLFYSFKKFASDYEFLVAPEPITKTVFDRDMGYSVIVFDAKLNQFFKALPFVEEGKEFKIIHSYDAVHDIRRRYDPDYEPNGTP</sequence>
<proteinExistence type="predicted"/>
<dbReference type="EMBL" id="AKXB02000156">
    <property type="protein sequence ID" value="EMO87272.1"/>
    <property type="molecule type" value="Genomic_DNA"/>
</dbReference>
<dbReference type="AlphaFoldDB" id="M6XYU0"/>
<reference evidence="1 2" key="1">
    <citation type="submission" date="2013-01" db="EMBL/GenBank/DDBJ databases">
        <authorList>
            <person name="Harkins D.M."/>
            <person name="Durkin A.S."/>
            <person name="Brinkac L.M."/>
            <person name="Haft D.H."/>
            <person name="Selengut J.D."/>
            <person name="Sanka R."/>
            <person name="DePew J."/>
            <person name="Purushe J."/>
            <person name="Whelen A.C."/>
            <person name="Vinetz J.M."/>
            <person name="Sutton G.G."/>
            <person name="Nierman W.C."/>
            <person name="Fouts D.E."/>
        </authorList>
    </citation>
    <scope>NUCLEOTIDE SEQUENCE [LARGE SCALE GENOMIC DNA]</scope>
    <source>
        <strain evidence="1 2">2001034031</strain>
    </source>
</reference>
<protein>
    <submittedName>
        <fullName evidence="1">Uncharacterized protein</fullName>
    </submittedName>
</protein>
<gene>
    <name evidence="1" type="ORF">LEP1GSC024_0264</name>
</gene>
<name>M6XYU0_9LEPT</name>
<dbReference type="Proteomes" id="UP000012138">
    <property type="component" value="Unassembled WGS sequence"/>
</dbReference>
<evidence type="ECO:0000313" key="2">
    <source>
        <dbReference type="Proteomes" id="UP000012138"/>
    </source>
</evidence>
<evidence type="ECO:0000313" key="1">
    <source>
        <dbReference type="EMBL" id="EMO87272.1"/>
    </source>
</evidence>
<comment type="caution">
    <text evidence="1">The sequence shown here is derived from an EMBL/GenBank/DDBJ whole genome shotgun (WGS) entry which is preliminary data.</text>
</comment>
<organism evidence="1 2">
    <name type="scientific">Leptospira noguchii str. 2001034031</name>
    <dbReference type="NCBI Taxonomy" id="1193053"/>
    <lineage>
        <taxon>Bacteria</taxon>
        <taxon>Pseudomonadati</taxon>
        <taxon>Spirochaetota</taxon>
        <taxon>Spirochaetia</taxon>
        <taxon>Leptospirales</taxon>
        <taxon>Leptospiraceae</taxon>
        <taxon>Leptospira</taxon>
    </lineage>
</organism>